<name>A0ABM1MKE3_NICVS</name>
<keyword evidence="3" id="KW-0175">Coiled coil</keyword>
<dbReference type="RefSeq" id="XP_017775043.1">
    <property type="nucleotide sequence ID" value="XM_017919554.1"/>
</dbReference>
<dbReference type="GeneID" id="108561557"/>
<gene>
    <name evidence="5" type="primary">LOC108561557</name>
</gene>
<sequence>MSDLADILKDTHSIWQRLFDHKGFLNGEIQYALREYEQKRNDQEVENLFAIVENIADIKDTQIDKSKQLIDSTFPQIQLDLVRADHMLKSIEELEQKHKENNTLEQRRERRKAEWRKFVEEITEHCSEIDESFIEKEDELQEFYRDLERKLHLTKIP</sequence>
<reference evidence="5" key="1">
    <citation type="submission" date="2025-08" db="UniProtKB">
        <authorList>
            <consortium name="RefSeq"/>
        </authorList>
    </citation>
    <scope>IDENTIFICATION</scope>
    <source>
        <tissue evidence="5">Whole Larva</tissue>
    </source>
</reference>
<evidence type="ECO:0000256" key="3">
    <source>
        <dbReference type="SAM" id="Coils"/>
    </source>
</evidence>
<evidence type="ECO:0000256" key="1">
    <source>
        <dbReference type="ARBA" id="ARBA00010754"/>
    </source>
</evidence>
<evidence type="ECO:0000256" key="2">
    <source>
        <dbReference type="ARBA" id="ARBA00019580"/>
    </source>
</evidence>
<feature type="coiled-coil region" evidence="3">
    <location>
        <begin position="87"/>
        <end position="114"/>
    </location>
</feature>
<dbReference type="Pfam" id="PF14942">
    <property type="entry name" value="Muted"/>
    <property type="match status" value="1"/>
</dbReference>
<proteinExistence type="inferred from homology"/>
<comment type="similarity">
    <text evidence="1">Belongs to the BLOC1S5 family.</text>
</comment>
<dbReference type="Proteomes" id="UP000695000">
    <property type="component" value="Unplaced"/>
</dbReference>
<protein>
    <recommendedName>
        <fullName evidence="2">Biogenesis of lysosome-related organelles complex 1 subunit 5</fullName>
    </recommendedName>
</protein>
<evidence type="ECO:0000313" key="5">
    <source>
        <dbReference type="RefSeq" id="XP_017775043.1"/>
    </source>
</evidence>
<accession>A0ABM1MKE3</accession>
<dbReference type="PANTHER" id="PTHR31784">
    <property type="entry name" value="BIOGENESIS OF LYSOSOME-RELATED ORGANELLES COMPLEX 1 SUBUNIT 5"/>
    <property type="match status" value="1"/>
</dbReference>
<organism evidence="4 5">
    <name type="scientific">Nicrophorus vespilloides</name>
    <name type="common">Boreal carrion beetle</name>
    <dbReference type="NCBI Taxonomy" id="110193"/>
    <lineage>
        <taxon>Eukaryota</taxon>
        <taxon>Metazoa</taxon>
        <taxon>Ecdysozoa</taxon>
        <taxon>Arthropoda</taxon>
        <taxon>Hexapoda</taxon>
        <taxon>Insecta</taxon>
        <taxon>Pterygota</taxon>
        <taxon>Neoptera</taxon>
        <taxon>Endopterygota</taxon>
        <taxon>Coleoptera</taxon>
        <taxon>Polyphaga</taxon>
        <taxon>Staphyliniformia</taxon>
        <taxon>Silphidae</taxon>
        <taxon>Nicrophorinae</taxon>
        <taxon>Nicrophorus</taxon>
    </lineage>
</organism>
<keyword evidence="4" id="KW-1185">Reference proteome</keyword>
<dbReference type="PANTHER" id="PTHR31784:SF2">
    <property type="entry name" value="BIOGENESIS OF LYSOSOME-RELATED ORGANELLES COMPLEX 1 SUBUNIT 5"/>
    <property type="match status" value="1"/>
</dbReference>
<evidence type="ECO:0000313" key="4">
    <source>
        <dbReference type="Proteomes" id="UP000695000"/>
    </source>
</evidence>
<dbReference type="InterPro" id="IPR017243">
    <property type="entry name" value="Bloc1s5"/>
</dbReference>